<comment type="caution">
    <text evidence="1">The sequence shown here is derived from an EMBL/GenBank/DDBJ whole genome shotgun (WGS) entry which is preliminary data.</text>
</comment>
<organism evidence="1 2">
    <name type="scientific">Eretmocerus hayati</name>
    <dbReference type="NCBI Taxonomy" id="131215"/>
    <lineage>
        <taxon>Eukaryota</taxon>
        <taxon>Metazoa</taxon>
        <taxon>Ecdysozoa</taxon>
        <taxon>Arthropoda</taxon>
        <taxon>Hexapoda</taxon>
        <taxon>Insecta</taxon>
        <taxon>Pterygota</taxon>
        <taxon>Neoptera</taxon>
        <taxon>Endopterygota</taxon>
        <taxon>Hymenoptera</taxon>
        <taxon>Apocrita</taxon>
        <taxon>Proctotrupomorpha</taxon>
        <taxon>Chalcidoidea</taxon>
        <taxon>Aphelinidae</taxon>
        <taxon>Aphelininae</taxon>
        <taxon>Eretmocerus</taxon>
    </lineage>
</organism>
<accession>A0ACC2PBM8</accession>
<protein>
    <submittedName>
        <fullName evidence="1">Uncharacterized protein</fullName>
    </submittedName>
</protein>
<gene>
    <name evidence="1" type="ORF">QAD02_016812</name>
</gene>
<sequence>MFDTHWPGFCYDHRGSMKAVRPIHHHTRRNFIELQSRISSTTQNIIESSHEEYEALRSLIFGPREDDGVDIEKIICLHLLTAHLPPNSSTNLSATGSTRSQSSKHQGRLRGSWNRMLPCYVVECFGDDSKACATTVARESLQLAVWKRDGTGKSESSDRSPQQRRANLTPNALRKLPIISEHLQAELQAHKRGPTKLQEDRENDSVVANGNGNLDQEPSNSPNIPNEQINRPEILGLPCLEETIRDDDELPLSAAAYSDLNSDLSVDVNRKMKKKFFLLPHSNSIGALESISLYLNKDLSLLLEAISETLQSVNPEKMKYLLKILSNPEKISHVLKKPSTADFLLLLKDYDLIFSRVNFELLEGCIIKQTDIGHEVHSRSNIIAENLILDLPVGFNDLLLGIRKKLYLDPVEQSRESKASSIENTRMTEQTSSKRSESSFLDDPSSGQSSKISTVNKNKKAPGYQSSAIERKLQGMCYTDPDRVILRRMTYAQRVLVGQVCASLKTRKINNEGSLNEKVPLTTLIAPVLSRESIKNLTRGTVYATNYEEIDESQKTKNEPEITTVVHINLTATLISKIRQEIAEIETRRNLKHFMDTSS</sequence>
<dbReference type="Proteomes" id="UP001239111">
    <property type="component" value="Chromosome 2"/>
</dbReference>
<name>A0ACC2PBM8_9HYME</name>
<proteinExistence type="predicted"/>
<evidence type="ECO:0000313" key="2">
    <source>
        <dbReference type="Proteomes" id="UP001239111"/>
    </source>
</evidence>
<evidence type="ECO:0000313" key="1">
    <source>
        <dbReference type="EMBL" id="KAJ8681025.1"/>
    </source>
</evidence>
<keyword evidence="2" id="KW-1185">Reference proteome</keyword>
<dbReference type="EMBL" id="CM056742">
    <property type="protein sequence ID" value="KAJ8681025.1"/>
    <property type="molecule type" value="Genomic_DNA"/>
</dbReference>
<reference evidence="1" key="1">
    <citation type="submission" date="2023-04" db="EMBL/GenBank/DDBJ databases">
        <title>A chromosome-level genome assembly of the parasitoid wasp Eretmocerus hayati.</title>
        <authorList>
            <person name="Zhong Y."/>
            <person name="Liu S."/>
            <person name="Liu Y."/>
        </authorList>
    </citation>
    <scope>NUCLEOTIDE SEQUENCE</scope>
    <source>
        <strain evidence="1">ZJU_SS_LIU_2023</strain>
    </source>
</reference>